<accession>A0A0E2PYW7</accession>
<proteinExistence type="predicted"/>
<dbReference type="Proteomes" id="UP000024559">
    <property type="component" value="Chromosome"/>
</dbReference>
<dbReference type="EMBL" id="AZJT01000073">
    <property type="protein sequence ID" value="ETW87976.1"/>
    <property type="molecule type" value="Genomic_DNA"/>
</dbReference>
<gene>
    <name evidence="1" type="ORF">X841_11205</name>
</gene>
<dbReference type="HOGENOM" id="CLU_3367757_0_0_9"/>
<dbReference type="PATRIC" id="fig|1433289.7.peg.2301"/>
<protein>
    <submittedName>
        <fullName evidence="1">Uncharacterized protein</fullName>
    </submittedName>
</protein>
<reference evidence="2" key="1">
    <citation type="submission" date="2013-12" db="EMBL/GenBank/DDBJ databases">
        <title>Genome sequences of Streptococcus thermophilus strains MTH17CL396 and M17PTZA496 isolated from Fontina cheese in Valle d'Aosta region (Italy).</title>
        <authorList>
            <person name="Treu L."/>
            <person name="Giacomini A."/>
            <person name="Corich V."/>
            <person name="Vendramin V."/>
            <person name="Bovo B."/>
        </authorList>
    </citation>
    <scope>NUCLEOTIDE SEQUENCE [LARGE SCALE GENOMIC DNA]</scope>
    <source>
        <strain evidence="2">M17PTZA496</strain>
    </source>
</reference>
<organism evidence="1 2">
    <name type="scientific">Streptococcus thermophilus M17PTZA496</name>
    <dbReference type="NCBI Taxonomy" id="1433289"/>
    <lineage>
        <taxon>Bacteria</taxon>
        <taxon>Bacillati</taxon>
        <taxon>Bacillota</taxon>
        <taxon>Bacilli</taxon>
        <taxon>Lactobacillales</taxon>
        <taxon>Streptococcaceae</taxon>
        <taxon>Streptococcus</taxon>
    </lineage>
</organism>
<sequence>MEKLQVIDLEELLEFDQGYVINASCGPSHSCGGGR</sequence>
<dbReference type="AlphaFoldDB" id="A0A0E2PYW7"/>
<evidence type="ECO:0000313" key="2">
    <source>
        <dbReference type="Proteomes" id="UP000024559"/>
    </source>
</evidence>
<name>A0A0E2PYW7_STRTR</name>
<comment type="caution">
    <text evidence="1">The sequence shown here is derived from an EMBL/GenBank/DDBJ whole genome shotgun (WGS) entry which is preliminary data.</text>
</comment>
<evidence type="ECO:0000313" key="1">
    <source>
        <dbReference type="EMBL" id="ETW87976.1"/>
    </source>
</evidence>